<dbReference type="EMBL" id="JBGEHV010000001">
    <property type="protein sequence ID" value="MEY8037779.1"/>
    <property type="molecule type" value="Genomic_DNA"/>
</dbReference>
<keyword evidence="1" id="KW-0862">Zinc</keyword>
<keyword evidence="1" id="KW-0479">Metal-binding</keyword>
<dbReference type="Gene3D" id="1.50.10.20">
    <property type="match status" value="1"/>
</dbReference>
<gene>
    <name evidence="2" type="ORF">AB8O55_00060</name>
</gene>
<accession>A0A481XVJ8</accession>
<evidence type="ECO:0000313" key="4">
    <source>
        <dbReference type="Proteomes" id="UP001564626"/>
    </source>
</evidence>
<dbReference type="EMBL" id="MK423958">
    <property type="protein sequence ID" value="QBK47610.1"/>
    <property type="molecule type" value="Genomic_DNA"/>
</dbReference>
<reference evidence="2 4" key="2">
    <citation type="submission" date="2024-08" db="EMBL/GenBank/DDBJ databases">
        <title>Genome mining of Saccharopolyspora cebuensis PGLac3 from Nigerian medicinal plant.</title>
        <authorList>
            <person name="Ezeobiora C.E."/>
            <person name="Igbokwe N.H."/>
            <person name="Amin D.H."/>
            <person name="Mendie U.E."/>
        </authorList>
    </citation>
    <scope>NUCLEOTIDE SEQUENCE [LARGE SCALE GENOMIC DNA]</scope>
    <source>
        <strain evidence="2 4">PGLac3</strain>
    </source>
</reference>
<feature type="binding site" evidence="1">
    <location>
        <position position="299"/>
    </location>
    <ligand>
        <name>Zn(2+)</name>
        <dbReference type="ChEBI" id="CHEBI:29105"/>
    </ligand>
</feature>
<dbReference type="RefSeq" id="WP_345365842.1">
    <property type="nucleotide sequence ID" value="NZ_BAABII010000016.1"/>
</dbReference>
<protein>
    <submittedName>
        <fullName evidence="2 3">LanC</fullName>
    </submittedName>
</protein>
<dbReference type="PRINTS" id="PR01955">
    <property type="entry name" value="LANCFRANKIA"/>
</dbReference>
<feature type="binding site" evidence="1">
    <location>
        <position position="300"/>
    </location>
    <ligand>
        <name>Zn(2+)</name>
        <dbReference type="ChEBI" id="CHEBI:29105"/>
    </ligand>
</feature>
<evidence type="ECO:0000313" key="2">
    <source>
        <dbReference type="EMBL" id="MEY8037779.1"/>
    </source>
</evidence>
<dbReference type="SMART" id="SM01260">
    <property type="entry name" value="LANC_like"/>
    <property type="match status" value="1"/>
</dbReference>
<dbReference type="SUPFAM" id="SSF158745">
    <property type="entry name" value="LanC-like"/>
    <property type="match status" value="1"/>
</dbReference>
<dbReference type="Proteomes" id="UP001564626">
    <property type="component" value="Unassembled WGS sequence"/>
</dbReference>
<dbReference type="AlphaFoldDB" id="A0A481XVJ8"/>
<name>A0A481XVJ8_9PSEU</name>
<sequence length="386" mass="40494">MTAVVVAEQVRLARRLHADAAAQVAERPTFPLLLDQALTAMEFAAALGEDVDARTPFREAMAALRAGTEVGPWLYRGAAQAGWVAIQLARFRGATATGLGPIDDAVLGWLEAFPAEHDLDLPMGALGLGVYGLVHPDPAVRDRITAGVLDVVEDRTERDDAGRYFRLSDSPARRADGSAGSRILGAAHGAAGLVSYLASAALAGGAPGPRARWLLDEARRWLVGHRADVGGTVFPHRVETRYVPSRATWCTGDPGIGLALSVAAEATGDAGTAALAEEVGRRTLARAPQDCGVLDGCLCHGAAALCWYGRRLRDDHGADSEGFTARWAGWLAEARAEGPLTYFSPDGMVRNASFLEGDAGVALALLHAATGGSPSWQQLLLAAPVR</sequence>
<evidence type="ECO:0000256" key="1">
    <source>
        <dbReference type="PIRSR" id="PIRSR607822-1"/>
    </source>
</evidence>
<feature type="binding site" evidence="1">
    <location>
        <position position="250"/>
    </location>
    <ligand>
        <name>Zn(2+)</name>
        <dbReference type="ChEBI" id="CHEBI:29105"/>
    </ligand>
</feature>
<organism evidence="3">
    <name type="scientific">Saccharopolyspora cebuensis</name>
    <dbReference type="NCBI Taxonomy" id="418759"/>
    <lineage>
        <taxon>Bacteria</taxon>
        <taxon>Bacillati</taxon>
        <taxon>Actinomycetota</taxon>
        <taxon>Actinomycetes</taxon>
        <taxon>Pseudonocardiales</taxon>
        <taxon>Pseudonocardiaceae</taxon>
        <taxon>Saccharopolyspora</taxon>
    </lineage>
</organism>
<dbReference type="GO" id="GO:0031179">
    <property type="term" value="P:peptide modification"/>
    <property type="evidence" value="ECO:0007669"/>
    <property type="project" value="InterPro"/>
</dbReference>
<keyword evidence="4" id="KW-1185">Reference proteome</keyword>
<reference evidence="3" key="1">
    <citation type="journal article" date="2019" name="ACS Chem. Biol.">
        <title>Bioactivity-HiTES Unveils Cryptic Antibiotics Encoded in Actinomycete Bacteria.</title>
        <authorList>
            <person name="Moon K."/>
            <person name="Xu F."/>
            <person name="Zhang C."/>
            <person name="Seyedsayamdost M.R."/>
        </authorList>
    </citation>
    <scope>NUCLEOTIDE SEQUENCE</scope>
    <source>
        <strain evidence="3">DSM 45019</strain>
    </source>
</reference>
<evidence type="ECO:0000313" key="3">
    <source>
        <dbReference type="EMBL" id="QBK47610.1"/>
    </source>
</evidence>
<dbReference type="Pfam" id="PF05147">
    <property type="entry name" value="LANC_like"/>
    <property type="match status" value="1"/>
</dbReference>
<dbReference type="GO" id="GO:0046872">
    <property type="term" value="F:metal ion binding"/>
    <property type="evidence" value="ECO:0007669"/>
    <property type="project" value="UniProtKB-KW"/>
</dbReference>
<dbReference type="InterPro" id="IPR007822">
    <property type="entry name" value="LANC-like"/>
</dbReference>
<dbReference type="PRINTS" id="PR01950">
    <property type="entry name" value="LANCSUPER"/>
</dbReference>
<proteinExistence type="predicted"/>